<dbReference type="InParanoid" id="Q2GSJ0"/>
<evidence type="ECO:0000256" key="1">
    <source>
        <dbReference type="SAM" id="MobiDB-lite"/>
    </source>
</evidence>
<evidence type="ECO:0000313" key="3">
    <source>
        <dbReference type="Proteomes" id="UP000001056"/>
    </source>
</evidence>
<name>Q2GSJ0_CHAGB</name>
<feature type="region of interest" description="Disordered" evidence="1">
    <location>
        <begin position="1"/>
        <end position="22"/>
    </location>
</feature>
<dbReference type="PANTHER" id="PTHR38846">
    <property type="entry name" value="C3H1-TYPE DOMAIN-CONTAINING PROTEIN"/>
    <property type="match status" value="1"/>
</dbReference>
<dbReference type="AlphaFoldDB" id="Q2GSJ0"/>
<dbReference type="EMBL" id="CH408034">
    <property type="protein sequence ID" value="EAQ85050.1"/>
    <property type="molecule type" value="Genomic_DNA"/>
</dbReference>
<dbReference type="Proteomes" id="UP000001056">
    <property type="component" value="Unassembled WGS sequence"/>
</dbReference>
<accession>Q2GSJ0</accession>
<proteinExistence type="predicted"/>
<dbReference type="RefSeq" id="XP_001226991.1">
    <property type="nucleotide sequence ID" value="XM_001226990.1"/>
</dbReference>
<evidence type="ECO:0000313" key="2">
    <source>
        <dbReference type="EMBL" id="EAQ85050.1"/>
    </source>
</evidence>
<reference evidence="3" key="1">
    <citation type="journal article" date="2015" name="Genome Announc.">
        <title>Draft genome sequence of the cellulolytic fungus Chaetomium globosum.</title>
        <authorList>
            <person name="Cuomo C.A."/>
            <person name="Untereiner W.A."/>
            <person name="Ma L.-J."/>
            <person name="Grabherr M."/>
            <person name="Birren B.W."/>
        </authorList>
    </citation>
    <scope>NUCLEOTIDE SEQUENCE [LARGE SCALE GENOMIC DNA]</scope>
    <source>
        <strain evidence="3">ATCC 6205 / CBS 148.51 / DSM 1962 / NBRC 6347 / NRRL 1970</strain>
    </source>
</reference>
<organism evidence="2 3">
    <name type="scientific">Chaetomium globosum (strain ATCC 6205 / CBS 148.51 / DSM 1962 / NBRC 6347 / NRRL 1970)</name>
    <name type="common">Soil fungus</name>
    <dbReference type="NCBI Taxonomy" id="306901"/>
    <lineage>
        <taxon>Eukaryota</taxon>
        <taxon>Fungi</taxon>
        <taxon>Dikarya</taxon>
        <taxon>Ascomycota</taxon>
        <taxon>Pezizomycotina</taxon>
        <taxon>Sordariomycetes</taxon>
        <taxon>Sordariomycetidae</taxon>
        <taxon>Sordariales</taxon>
        <taxon>Chaetomiaceae</taxon>
        <taxon>Chaetomium</taxon>
    </lineage>
</organism>
<protein>
    <submittedName>
        <fullName evidence="2">Uncharacterized protein</fullName>
    </submittedName>
</protein>
<gene>
    <name evidence="2" type="ORF">CHGG_09064</name>
</gene>
<keyword evidence="3" id="KW-1185">Reference proteome</keyword>
<dbReference type="OrthoDB" id="6105938at2759"/>
<sequence length="271" mass="30652">MPCPSADEEDEGPPPPSQSHFAKFEHFTPNDAASFDDEFARLASSQQWVPGSQDYTRQRTIAMREELQLHYFSQPQRLDNVDEEELSDEERALQGYQALCHEVGIDPRYSAAECKRDLKNTLVNIVDLIDARRTGKRVEVWNSFEEFRAYTLQDKKRINLGRRRSPQGILLRCCRICQRPDYVEKTENATVLKGRRWSTLGHISALLALKADASCSGGPGVGSGRWVAGWVEKFVLFSTSLCHWHRDSDSCLGLSGSWVSLQEDDASVAEV</sequence>
<dbReference type="GeneID" id="4395703"/>
<feature type="compositionally biased region" description="Acidic residues" evidence="1">
    <location>
        <begin position="1"/>
        <end position="12"/>
    </location>
</feature>
<dbReference type="eggNOG" id="ENOG502RG1C">
    <property type="taxonomic scope" value="Eukaryota"/>
</dbReference>
<dbReference type="HOGENOM" id="CLU_1026723_0_0_1"/>
<dbReference type="PANTHER" id="PTHR38846:SF1">
    <property type="entry name" value="C3H1-TYPE DOMAIN-CONTAINING PROTEIN"/>
    <property type="match status" value="1"/>
</dbReference>
<dbReference type="VEuPathDB" id="FungiDB:CHGG_09064"/>